<dbReference type="InterPro" id="IPR036056">
    <property type="entry name" value="Fibrinogen-like_C"/>
</dbReference>
<organism evidence="10 11">
    <name type="scientific">Conger conger</name>
    <name type="common">Conger eel</name>
    <name type="synonym">Muraena conger</name>
    <dbReference type="NCBI Taxonomy" id="82655"/>
    <lineage>
        <taxon>Eukaryota</taxon>
        <taxon>Metazoa</taxon>
        <taxon>Chordata</taxon>
        <taxon>Craniata</taxon>
        <taxon>Vertebrata</taxon>
        <taxon>Euteleostomi</taxon>
        <taxon>Actinopterygii</taxon>
        <taxon>Neopterygii</taxon>
        <taxon>Teleostei</taxon>
        <taxon>Anguilliformes</taxon>
        <taxon>Congridae</taxon>
        <taxon>Conger</taxon>
    </lineage>
</organism>
<dbReference type="GO" id="GO:0031175">
    <property type="term" value="P:neuron projection development"/>
    <property type="evidence" value="ECO:0007669"/>
    <property type="project" value="TreeGrafter"/>
</dbReference>
<evidence type="ECO:0000256" key="7">
    <source>
        <dbReference type="SAM" id="MobiDB-lite"/>
    </source>
</evidence>
<dbReference type="PROSITE" id="PS51406">
    <property type="entry name" value="FIBRINOGEN_C_2"/>
    <property type="match status" value="1"/>
</dbReference>
<evidence type="ECO:0000313" key="11">
    <source>
        <dbReference type="Proteomes" id="UP001152803"/>
    </source>
</evidence>
<evidence type="ECO:0000256" key="6">
    <source>
        <dbReference type="ARBA" id="ARBA00023157"/>
    </source>
</evidence>
<dbReference type="Pfam" id="PF00041">
    <property type="entry name" value="fn3"/>
    <property type="match status" value="4"/>
</dbReference>
<keyword evidence="4" id="KW-0732">Signal</keyword>
<name>A0A9Q1I8N2_CONCO</name>
<dbReference type="InterPro" id="IPR002181">
    <property type="entry name" value="Fibrinogen_a/b/g_C_dom"/>
</dbReference>
<evidence type="ECO:0000256" key="3">
    <source>
        <dbReference type="ARBA" id="ARBA00022536"/>
    </source>
</evidence>
<dbReference type="GO" id="GO:0005615">
    <property type="term" value="C:extracellular space"/>
    <property type="evidence" value="ECO:0007669"/>
    <property type="project" value="TreeGrafter"/>
</dbReference>
<dbReference type="SMART" id="SM00060">
    <property type="entry name" value="FN3"/>
    <property type="match status" value="5"/>
</dbReference>
<feature type="domain" description="Fibronectin type-III" evidence="8">
    <location>
        <begin position="352"/>
        <end position="442"/>
    </location>
</feature>
<dbReference type="Proteomes" id="UP001152803">
    <property type="component" value="Unassembled WGS sequence"/>
</dbReference>
<dbReference type="AlphaFoldDB" id="A0A9Q1I8N2"/>
<evidence type="ECO:0008006" key="12">
    <source>
        <dbReference type="Google" id="ProtNLM"/>
    </source>
</evidence>
<dbReference type="PROSITE" id="PS50853">
    <property type="entry name" value="FN3"/>
    <property type="match status" value="4"/>
</dbReference>
<dbReference type="Gene3D" id="2.60.40.10">
    <property type="entry name" value="Immunoglobulins"/>
    <property type="match status" value="4"/>
</dbReference>
<reference evidence="10" key="1">
    <citation type="journal article" date="2023" name="Science">
        <title>Genome structures resolve the early diversification of teleost fishes.</title>
        <authorList>
            <person name="Parey E."/>
            <person name="Louis A."/>
            <person name="Montfort J."/>
            <person name="Bouchez O."/>
            <person name="Roques C."/>
            <person name="Iampietro C."/>
            <person name="Lluch J."/>
            <person name="Castinel A."/>
            <person name="Donnadieu C."/>
            <person name="Desvignes T."/>
            <person name="Floi Bucao C."/>
            <person name="Jouanno E."/>
            <person name="Wen M."/>
            <person name="Mejri S."/>
            <person name="Dirks R."/>
            <person name="Jansen H."/>
            <person name="Henkel C."/>
            <person name="Chen W.J."/>
            <person name="Zahm M."/>
            <person name="Cabau C."/>
            <person name="Klopp C."/>
            <person name="Thompson A.W."/>
            <person name="Robinson-Rechavi M."/>
            <person name="Braasch I."/>
            <person name="Lecointre G."/>
            <person name="Bobe J."/>
            <person name="Postlethwait J.H."/>
            <person name="Berthelot C."/>
            <person name="Roest Crollius H."/>
            <person name="Guiguen Y."/>
        </authorList>
    </citation>
    <scope>NUCLEOTIDE SEQUENCE</scope>
    <source>
        <strain evidence="10">Concon-B</strain>
    </source>
</reference>
<feature type="domain" description="Fibronectin type-III" evidence="8">
    <location>
        <begin position="168"/>
        <end position="257"/>
    </location>
</feature>
<dbReference type="SMART" id="SM00186">
    <property type="entry name" value="FBG"/>
    <property type="match status" value="1"/>
</dbReference>
<dbReference type="InterPro" id="IPR013783">
    <property type="entry name" value="Ig-like_fold"/>
</dbReference>
<evidence type="ECO:0000256" key="1">
    <source>
        <dbReference type="ARBA" id="ARBA00004498"/>
    </source>
</evidence>
<dbReference type="PANTHER" id="PTHR46708:SF1">
    <property type="entry name" value="TENASCIN"/>
    <property type="match status" value="1"/>
</dbReference>
<feature type="domain" description="Fibrinogen C-terminal" evidence="9">
    <location>
        <begin position="438"/>
        <end position="653"/>
    </location>
</feature>
<evidence type="ECO:0000256" key="5">
    <source>
        <dbReference type="ARBA" id="ARBA00022737"/>
    </source>
</evidence>
<keyword evidence="11" id="KW-1185">Reference proteome</keyword>
<keyword evidence="5" id="KW-0677">Repeat</keyword>
<accession>A0A9Q1I8N2</accession>
<evidence type="ECO:0000259" key="8">
    <source>
        <dbReference type="PROSITE" id="PS50853"/>
    </source>
</evidence>
<keyword evidence="2" id="KW-0272">Extracellular matrix</keyword>
<comment type="caution">
    <text evidence="10">The sequence shown here is derived from an EMBL/GenBank/DDBJ whole genome shotgun (WGS) entry which is preliminary data.</text>
</comment>
<dbReference type="InterPro" id="IPR014716">
    <property type="entry name" value="Fibrinogen_a/b/g_C_1"/>
</dbReference>
<feature type="compositionally biased region" description="Polar residues" evidence="7">
    <location>
        <begin position="157"/>
        <end position="171"/>
    </location>
</feature>
<sequence length="660" mass="72670">MGPESTTEVTTAPSGSVHLRSRDITDSSFTIFWTQPSVQYSTYHITFKSQKYKVSIRGERDGKMGPESTTEVTTAPSGSVHLRSRDITDSSVTLFWTQPSVQYSTYHITFKSQREGDKIVAAKIGGRLTSFTQTGLAAGQKYKVSIRGERDGKMGPESTTEVTTGPESPSELLFSNVTDSSLSVSWTKPKSPVTGFKVTSTHIEDGDSSSVSVDAKHSSVTLSQLSSGSSYEVNVVSVLGLKESDPVKGLVITVPDPPTGLRAVNVTETKALLVWKPALATVDWYIITYGSEKAPDMIVKVSGSNSKHQLKGLLPAKVYTVTVISQLDSLQSTGTTATFTTAGGNGIRRGEVPQETPVSQVTPRSVVLSWKSPNMAVTSYRLTYQRAGEDEKEVTLASTMTEFKLTGLSPLSKYTVRVQGERNGRYITIISTEFKTGSLRMPFPTDCSQELLNGMQQSGEVEVFPAGRQGRPVRVYCDMETDGGGWTVIQRRMNGEANFFRGWSDYSYGFGNLSGEFWLGNENIHNLTILRPMALRVDLRAGAESAYAHYSFFYVDGQRKHYALRVSGYSGTAGDSMRHYNDRPFSTHDKDPFPISTHCDTSYRGGWWHKNCRKANINGLYNTGTTDQGVIWTDRKGKDFSIPFTEMKLRPASFPSRTHS</sequence>
<comment type="subcellular location">
    <subcellularLocation>
        <location evidence="1">Secreted</location>
        <location evidence="1">Extracellular space</location>
        <location evidence="1">Extracellular matrix</location>
    </subcellularLocation>
</comment>
<keyword evidence="6" id="KW-1015">Disulfide bond</keyword>
<feature type="domain" description="Fibronectin type-III" evidence="8">
    <location>
        <begin position="258"/>
        <end position="344"/>
    </location>
</feature>
<evidence type="ECO:0000259" key="9">
    <source>
        <dbReference type="PROSITE" id="PS51406"/>
    </source>
</evidence>
<evidence type="ECO:0000256" key="4">
    <source>
        <dbReference type="ARBA" id="ARBA00022729"/>
    </source>
</evidence>
<dbReference type="InterPro" id="IPR050991">
    <property type="entry name" value="ECM_Regulatory_Proteins"/>
</dbReference>
<dbReference type="CDD" id="cd00087">
    <property type="entry name" value="FReD"/>
    <property type="match status" value="1"/>
</dbReference>
<dbReference type="FunFam" id="3.90.215.10:FF:000001">
    <property type="entry name" value="Tenascin isoform 1"/>
    <property type="match status" value="1"/>
</dbReference>
<dbReference type="GO" id="GO:0030155">
    <property type="term" value="P:regulation of cell adhesion"/>
    <property type="evidence" value="ECO:0007669"/>
    <property type="project" value="TreeGrafter"/>
</dbReference>
<gene>
    <name evidence="10" type="ORF">COCON_G00007040</name>
</gene>
<dbReference type="NCBIfam" id="NF040941">
    <property type="entry name" value="GGGWT_bact"/>
    <property type="match status" value="1"/>
</dbReference>
<dbReference type="EMBL" id="JAFJMO010000001">
    <property type="protein sequence ID" value="KAJ8288045.1"/>
    <property type="molecule type" value="Genomic_DNA"/>
</dbReference>
<feature type="region of interest" description="Disordered" evidence="7">
    <location>
        <begin position="149"/>
        <end position="171"/>
    </location>
</feature>
<feature type="domain" description="Fibronectin type-III" evidence="8">
    <location>
        <begin position="76"/>
        <end position="167"/>
    </location>
</feature>
<protein>
    <recommendedName>
        <fullName evidence="12">Tenascin</fullName>
    </recommendedName>
</protein>
<dbReference type="CDD" id="cd00063">
    <property type="entry name" value="FN3"/>
    <property type="match status" value="4"/>
</dbReference>
<dbReference type="InterPro" id="IPR036116">
    <property type="entry name" value="FN3_sf"/>
</dbReference>
<dbReference type="SUPFAM" id="SSF49265">
    <property type="entry name" value="Fibronectin type III"/>
    <property type="match status" value="3"/>
</dbReference>
<dbReference type="InterPro" id="IPR003961">
    <property type="entry name" value="FN3_dom"/>
</dbReference>
<dbReference type="SUPFAM" id="SSF56496">
    <property type="entry name" value="Fibrinogen C-terminal domain-like"/>
    <property type="match status" value="1"/>
</dbReference>
<proteinExistence type="predicted"/>
<keyword evidence="2" id="KW-0964">Secreted</keyword>
<evidence type="ECO:0000313" key="10">
    <source>
        <dbReference type="EMBL" id="KAJ8288045.1"/>
    </source>
</evidence>
<dbReference type="Gene3D" id="3.90.215.10">
    <property type="entry name" value="Gamma Fibrinogen, chain A, domain 1"/>
    <property type="match status" value="1"/>
</dbReference>
<dbReference type="Pfam" id="PF00147">
    <property type="entry name" value="Fibrinogen_C"/>
    <property type="match status" value="1"/>
</dbReference>
<keyword evidence="3" id="KW-0245">EGF-like domain</keyword>
<dbReference type="PANTHER" id="PTHR46708">
    <property type="entry name" value="TENASCIN"/>
    <property type="match status" value="1"/>
</dbReference>
<evidence type="ECO:0000256" key="2">
    <source>
        <dbReference type="ARBA" id="ARBA00022530"/>
    </source>
</evidence>
<dbReference type="OrthoDB" id="6130531at2759"/>